<dbReference type="GO" id="GO:0006171">
    <property type="term" value="P:cAMP biosynthetic process"/>
    <property type="evidence" value="ECO:0007669"/>
    <property type="project" value="TreeGrafter"/>
</dbReference>
<dbReference type="SMART" id="SM00028">
    <property type="entry name" value="TPR"/>
    <property type="match status" value="3"/>
</dbReference>
<protein>
    <submittedName>
        <fullName evidence="3">Adenylyl cyclase</fullName>
    </submittedName>
</protein>
<dbReference type="PROSITE" id="PS50005">
    <property type="entry name" value="TPR"/>
    <property type="match status" value="2"/>
</dbReference>
<keyword evidence="1" id="KW-0802">TPR repeat</keyword>
<dbReference type="Pfam" id="PF00515">
    <property type="entry name" value="TPR_1"/>
    <property type="match status" value="1"/>
</dbReference>
<dbReference type="SUPFAM" id="SSF48452">
    <property type="entry name" value="TPR-like"/>
    <property type="match status" value="1"/>
</dbReference>
<feature type="repeat" description="TPR" evidence="1">
    <location>
        <begin position="426"/>
        <end position="459"/>
    </location>
</feature>
<dbReference type="InterPro" id="IPR019734">
    <property type="entry name" value="TPR_rpt"/>
</dbReference>
<dbReference type="Gene3D" id="3.30.70.1230">
    <property type="entry name" value="Nucleotide cyclase"/>
    <property type="match status" value="1"/>
</dbReference>
<dbReference type="Pfam" id="PF00211">
    <property type="entry name" value="Guanylate_cyc"/>
    <property type="match status" value="1"/>
</dbReference>
<proteinExistence type="predicted"/>
<dbReference type="SMART" id="SM00044">
    <property type="entry name" value="CYCc"/>
    <property type="match status" value="1"/>
</dbReference>
<accession>A0A2D2BXT2</accession>
<dbReference type="EMBL" id="CP024422">
    <property type="protein sequence ID" value="ATQ55078.1"/>
    <property type="molecule type" value="Genomic_DNA"/>
</dbReference>
<name>A0A2D2BXT2_9RHOB</name>
<dbReference type="Pfam" id="PF12895">
    <property type="entry name" value="ANAPC3"/>
    <property type="match status" value="1"/>
</dbReference>
<feature type="repeat" description="TPR" evidence="1">
    <location>
        <begin position="460"/>
        <end position="493"/>
    </location>
</feature>
<evidence type="ECO:0000313" key="4">
    <source>
        <dbReference type="Proteomes" id="UP000229314"/>
    </source>
</evidence>
<dbReference type="GeneID" id="78896872"/>
<dbReference type="InterPro" id="IPR050697">
    <property type="entry name" value="Adenylyl/Guanylyl_Cyclase_3/4"/>
</dbReference>
<dbReference type="AlphaFoldDB" id="A0A2D2BXT2"/>
<dbReference type="PANTHER" id="PTHR43081">
    <property type="entry name" value="ADENYLATE CYCLASE, TERMINAL-DIFFERENTIATION SPECIFIC-RELATED"/>
    <property type="match status" value="1"/>
</dbReference>
<organism evidence="3 4">
    <name type="scientific">Paracoccus yeei</name>
    <dbReference type="NCBI Taxonomy" id="147645"/>
    <lineage>
        <taxon>Bacteria</taxon>
        <taxon>Pseudomonadati</taxon>
        <taxon>Pseudomonadota</taxon>
        <taxon>Alphaproteobacteria</taxon>
        <taxon>Rhodobacterales</taxon>
        <taxon>Paracoccaceae</taxon>
        <taxon>Paracoccus</taxon>
    </lineage>
</organism>
<feature type="domain" description="Guanylate cyclase" evidence="2">
    <location>
        <begin position="14"/>
        <end position="128"/>
    </location>
</feature>
<dbReference type="SUPFAM" id="SSF55073">
    <property type="entry name" value="Nucleotide cyclase"/>
    <property type="match status" value="1"/>
</dbReference>
<dbReference type="InterPro" id="IPR029787">
    <property type="entry name" value="Nucleotide_cyclase"/>
</dbReference>
<evidence type="ECO:0000256" key="1">
    <source>
        <dbReference type="PROSITE-ProRule" id="PRU00339"/>
    </source>
</evidence>
<dbReference type="RefSeq" id="WP_099648307.1">
    <property type="nucleotide sequence ID" value="NZ_CP024422.1"/>
</dbReference>
<reference evidence="3 4" key="1">
    <citation type="submission" date="2017-10" db="EMBL/GenBank/DDBJ databases">
        <title>Complete genome sequence of Paracoccus yeei TT13 isolated from human skin.</title>
        <authorList>
            <person name="Lee K."/>
            <person name="Lim J.Y."/>
            <person name="Hwang I."/>
        </authorList>
    </citation>
    <scope>NUCLEOTIDE SEQUENCE [LARGE SCALE GENOMIC DNA]</scope>
    <source>
        <strain evidence="3 4">TT13</strain>
    </source>
</reference>
<dbReference type="InterPro" id="IPR001054">
    <property type="entry name" value="A/G_cyclase"/>
</dbReference>
<sequence>MIAQTSLTGPRLMTVLYADIHGYTGLIERDEQGTLARLTRSLALIRSLTGDYGGSVVNTAGDGLVAVFESVQQALHFALEMQRELAREQAWAEDGQPILYRVGISVGDTFAGQDGVYGHSVNLAARIQSFAEPGGICVTDAVYRMLRPNDEVRLRSIGTKRLKNISTPVEVFSVEMLPTVPAAAQEILPLRPAPPAETLPDASVAILPMENISADPGDLYLCQGIAADLITSLSRFRNLMVIARHSAILAAANSGSLREIGQRLGVRYLLSGSLRRSGNRIRITADLIEARSENIIWSERYDGVMNEIFDFQDDVAAMTAARVAIQIDAAERQRLAAQQHPALYAYGLVLRGQDMGFRFLRDANLHARRLFEQARQLDPAYGRSYAAISRTFNVEWRYNWTSDPAGALNQALVLAKRAVECDNLDSRGYSEMGLAHLYLKQHDEALAAYEHAIGLNPNDADLLAYMGDCLAYVRQGPRAVQMLERAIRLNPYHPDSYLWFLGDAYFHNGQYPETIQTLNRMRDRSEAHRLLAASHAMLDQMPEARHHAAEVMRVHPNFTIEHWRKVPPLRHPEDLELYIHGLRKAGLS</sequence>
<evidence type="ECO:0000313" key="3">
    <source>
        <dbReference type="EMBL" id="ATQ55078.1"/>
    </source>
</evidence>
<dbReference type="InterPro" id="IPR011990">
    <property type="entry name" value="TPR-like_helical_dom_sf"/>
</dbReference>
<dbReference type="Proteomes" id="UP000229314">
    <property type="component" value="Chromosome"/>
</dbReference>
<gene>
    <name evidence="3" type="ORF">PYTT13_04185</name>
</gene>
<evidence type="ECO:0000259" key="2">
    <source>
        <dbReference type="PROSITE" id="PS50125"/>
    </source>
</evidence>
<dbReference type="PROSITE" id="PS50125">
    <property type="entry name" value="GUANYLATE_CYCLASE_2"/>
    <property type="match status" value="1"/>
</dbReference>
<dbReference type="CDD" id="cd07302">
    <property type="entry name" value="CHD"/>
    <property type="match status" value="1"/>
</dbReference>
<dbReference type="Gene3D" id="1.25.40.10">
    <property type="entry name" value="Tetratricopeptide repeat domain"/>
    <property type="match status" value="1"/>
</dbReference>
<dbReference type="GO" id="GO:0035556">
    <property type="term" value="P:intracellular signal transduction"/>
    <property type="evidence" value="ECO:0007669"/>
    <property type="project" value="InterPro"/>
</dbReference>
<dbReference type="PANTHER" id="PTHR43081:SF19">
    <property type="entry name" value="PH-SENSITIVE ADENYLATE CYCLASE RV1264"/>
    <property type="match status" value="1"/>
</dbReference>
<dbReference type="Gene3D" id="3.40.50.10610">
    <property type="entry name" value="ABC-type transport auxiliary lipoprotein component"/>
    <property type="match status" value="1"/>
</dbReference>
<dbReference type="GO" id="GO:0004016">
    <property type="term" value="F:adenylate cyclase activity"/>
    <property type="evidence" value="ECO:0007669"/>
    <property type="project" value="UniProtKB-ARBA"/>
</dbReference>